<evidence type="ECO:0000256" key="4">
    <source>
        <dbReference type="ARBA" id="ARBA00037981"/>
    </source>
</evidence>
<dbReference type="Pfam" id="PF02525">
    <property type="entry name" value="Flavodoxin_2"/>
    <property type="match status" value="1"/>
</dbReference>
<dbReference type="EMBL" id="JBHUMQ010000050">
    <property type="protein sequence ID" value="MFD2695626.1"/>
    <property type="molecule type" value="Genomic_DNA"/>
</dbReference>
<keyword evidence="2" id="KW-0285">Flavoprotein</keyword>
<dbReference type="PANTHER" id="PTHR46305">
    <property type="match status" value="1"/>
</dbReference>
<dbReference type="InterPro" id="IPR003680">
    <property type="entry name" value="Flavodoxin_fold"/>
</dbReference>
<dbReference type="RefSeq" id="WP_253062949.1">
    <property type="nucleotide sequence ID" value="NZ_JAMXWM010000017.1"/>
</dbReference>
<dbReference type="Proteomes" id="UP001597399">
    <property type="component" value="Unassembled WGS sequence"/>
</dbReference>
<evidence type="ECO:0000313" key="7">
    <source>
        <dbReference type="Proteomes" id="UP001597399"/>
    </source>
</evidence>
<evidence type="ECO:0000256" key="1">
    <source>
        <dbReference type="ARBA" id="ARBA00001974"/>
    </source>
</evidence>
<organism evidence="6 7">
    <name type="scientific">Sporolactobacillus shoreicorticis</name>
    <dbReference type="NCBI Taxonomy" id="1923877"/>
    <lineage>
        <taxon>Bacteria</taxon>
        <taxon>Bacillati</taxon>
        <taxon>Bacillota</taxon>
        <taxon>Bacilli</taxon>
        <taxon>Bacillales</taxon>
        <taxon>Sporolactobacillaceae</taxon>
        <taxon>Sporolactobacillus</taxon>
    </lineage>
</organism>
<keyword evidence="3" id="KW-0274">FAD</keyword>
<sequence>MKCSRHTTVVVDGYDVRKEENKWVKANVIFFQFPIYWFAAPAALKRYIEDVYNYGLFYSSVSEYGRGGLLKGKSYLLSTTWNAPKDVFDAPGSFFNGRSVDEVLAVFHDTQAFVGLTKLPSVSFHDVIKNPDAQVYAEQLKVHLKTIFGL</sequence>
<dbReference type="InterPro" id="IPR029039">
    <property type="entry name" value="Flavoprotein-like_sf"/>
</dbReference>
<dbReference type="GO" id="GO:0016491">
    <property type="term" value="F:oxidoreductase activity"/>
    <property type="evidence" value="ECO:0007669"/>
    <property type="project" value="UniProtKB-KW"/>
</dbReference>
<evidence type="ECO:0000313" key="6">
    <source>
        <dbReference type="EMBL" id="MFD2695626.1"/>
    </source>
</evidence>
<dbReference type="InterPro" id="IPR052397">
    <property type="entry name" value="NADPH-QR_MdaB"/>
</dbReference>
<protein>
    <submittedName>
        <fullName evidence="6">NAD(P)H-dependent oxidoreductase</fullName>
        <ecNumber evidence="6">1.-.-.-</ecNumber>
    </submittedName>
</protein>
<keyword evidence="7" id="KW-1185">Reference proteome</keyword>
<accession>A0ABW5S7J3</accession>
<evidence type="ECO:0000259" key="5">
    <source>
        <dbReference type="Pfam" id="PF02525"/>
    </source>
</evidence>
<evidence type="ECO:0000256" key="2">
    <source>
        <dbReference type="ARBA" id="ARBA00022630"/>
    </source>
</evidence>
<keyword evidence="6" id="KW-0560">Oxidoreductase</keyword>
<feature type="domain" description="Flavodoxin-like fold" evidence="5">
    <location>
        <begin position="14"/>
        <end position="138"/>
    </location>
</feature>
<comment type="similarity">
    <text evidence="4">Belongs to the oxidoreductase MdaB family.</text>
</comment>
<dbReference type="PANTHER" id="PTHR46305:SF3">
    <property type="entry name" value="NADPH:QUINONE OXIDOREDUCTASE MDAB"/>
    <property type="match status" value="1"/>
</dbReference>
<evidence type="ECO:0000256" key="3">
    <source>
        <dbReference type="ARBA" id="ARBA00022827"/>
    </source>
</evidence>
<dbReference type="EC" id="1.-.-.-" evidence="6"/>
<comment type="cofactor">
    <cofactor evidence="1">
        <name>FAD</name>
        <dbReference type="ChEBI" id="CHEBI:57692"/>
    </cofactor>
</comment>
<dbReference type="Gene3D" id="3.40.50.360">
    <property type="match status" value="1"/>
</dbReference>
<proteinExistence type="inferred from homology"/>
<dbReference type="SUPFAM" id="SSF52218">
    <property type="entry name" value="Flavoproteins"/>
    <property type="match status" value="1"/>
</dbReference>
<gene>
    <name evidence="6" type="ORF">ACFSUE_18655</name>
</gene>
<comment type="caution">
    <text evidence="6">The sequence shown here is derived from an EMBL/GenBank/DDBJ whole genome shotgun (WGS) entry which is preliminary data.</text>
</comment>
<name>A0ABW5S7J3_9BACL</name>
<reference evidence="7" key="1">
    <citation type="journal article" date="2019" name="Int. J. Syst. Evol. Microbiol.">
        <title>The Global Catalogue of Microorganisms (GCM) 10K type strain sequencing project: providing services to taxonomists for standard genome sequencing and annotation.</title>
        <authorList>
            <consortium name="The Broad Institute Genomics Platform"/>
            <consortium name="The Broad Institute Genome Sequencing Center for Infectious Disease"/>
            <person name="Wu L."/>
            <person name="Ma J."/>
        </authorList>
    </citation>
    <scope>NUCLEOTIDE SEQUENCE [LARGE SCALE GENOMIC DNA]</scope>
    <source>
        <strain evidence="7">TISTR 2466</strain>
    </source>
</reference>